<dbReference type="InterPro" id="IPR050626">
    <property type="entry name" value="Peptidase_M16"/>
</dbReference>
<comment type="similarity">
    <text evidence="1">Belongs to the peptidase M16 family.</text>
</comment>
<dbReference type="InterPro" id="IPR007863">
    <property type="entry name" value="Peptidase_M16_C"/>
</dbReference>
<reference evidence="8 9" key="1">
    <citation type="submission" date="2023-06" db="EMBL/GenBank/DDBJ databases">
        <title>Actinomycetospora Odt1-22.</title>
        <authorList>
            <person name="Supong K."/>
        </authorList>
    </citation>
    <scope>NUCLEOTIDE SEQUENCE [LARGE SCALE GENOMIC DNA]</scope>
    <source>
        <strain evidence="8 9">Odt1-22</strain>
    </source>
</reference>
<keyword evidence="4" id="KW-0862">Zinc</keyword>
<feature type="domain" description="Peptidase M16 N-terminal" evidence="6">
    <location>
        <begin position="8"/>
        <end position="124"/>
    </location>
</feature>
<dbReference type="Proteomes" id="UP001231924">
    <property type="component" value="Unassembled WGS sequence"/>
</dbReference>
<evidence type="ECO:0000256" key="5">
    <source>
        <dbReference type="ARBA" id="ARBA00023049"/>
    </source>
</evidence>
<keyword evidence="3" id="KW-0378">Hydrolase</keyword>
<evidence type="ECO:0000256" key="3">
    <source>
        <dbReference type="ARBA" id="ARBA00022801"/>
    </source>
</evidence>
<dbReference type="PANTHER" id="PTHR43690:SF17">
    <property type="entry name" value="PROTEIN YHJJ"/>
    <property type="match status" value="1"/>
</dbReference>
<name>A0ABT7M993_9PSEU</name>
<evidence type="ECO:0000259" key="7">
    <source>
        <dbReference type="Pfam" id="PF05193"/>
    </source>
</evidence>
<dbReference type="InterPro" id="IPR011249">
    <property type="entry name" value="Metalloenz_LuxS/M16"/>
</dbReference>
<dbReference type="Pfam" id="PF00675">
    <property type="entry name" value="Peptidase_M16"/>
    <property type="match status" value="1"/>
</dbReference>
<dbReference type="Gene3D" id="3.30.830.10">
    <property type="entry name" value="Metalloenzyme, LuxS/M16 peptidase-like"/>
    <property type="match status" value="2"/>
</dbReference>
<keyword evidence="5" id="KW-0482">Metalloprotease</keyword>
<gene>
    <name evidence="8" type="ORF">QRT03_14910</name>
</gene>
<dbReference type="InterPro" id="IPR011765">
    <property type="entry name" value="Pept_M16_N"/>
</dbReference>
<dbReference type="SUPFAM" id="SSF63411">
    <property type="entry name" value="LuxS/MPP-like metallohydrolase"/>
    <property type="match status" value="2"/>
</dbReference>
<evidence type="ECO:0000259" key="6">
    <source>
        <dbReference type="Pfam" id="PF00675"/>
    </source>
</evidence>
<dbReference type="Pfam" id="PF05193">
    <property type="entry name" value="Peptidase_M16_C"/>
    <property type="match status" value="1"/>
</dbReference>
<feature type="domain" description="Peptidase M16 C-terminal" evidence="7">
    <location>
        <begin position="165"/>
        <end position="346"/>
    </location>
</feature>
<accession>A0ABT7M993</accession>
<keyword evidence="9" id="KW-1185">Reference proteome</keyword>
<comment type="caution">
    <text evidence="8">The sequence shown here is derived from an EMBL/GenBank/DDBJ whole genome shotgun (WGS) entry which is preliminary data.</text>
</comment>
<keyword evidence="2" id="KW-0645">Protease</keyword>
<protein>
    <submittedName>
        <fullName evidence="8">Pitrilysin family protein</fullName>
    </submittedName>
</protein>
<evidence type="ECO:0000256" key="1">
    <source>
        <dbReference type="ARBA" id="ARBA00007261"/>
    </source>
</evidence>
<proteinExistence type="inferred from homology"/>
<evidence type="ECO:0000256" key="4">
    <source>
        <dbReference type="ARBA" id="ARBA00022833"/>
    </source>
</evidence>
<evidence type="ECO:0000313" key="8">
    <source>
        <dbReference type="EMBL" id="MDL5157254.1"/>
    </source>
</evidence>
<organism evidence="8 9">
    <name type="scientific">Actinomycetospora termitidis</name>
    <dbReference type="NCBI Taxonomy" id="3053470"/>
    <lineage>
        <taxon>Bacteria</taxon>
        <taxon>Bacillati</taxon>
        <taxon>Actinomycetota</taxon>
        <taxon>Actinomycetes</taxon>
        <taxon>Pseudonocardiales</taxon>
        <taxon>Pseudonocardiaceae</taxon>
        <taxon>Actinomycetospora</taxon>
    </lineage>
</organism>
<sequence length="419" mass="45095">MTLGNGLRVLLAPDRTNPVVGVAVHVDVGFRSEPEGRTGFAHLFEHLMFQGSESLEKLAHFRHVQGSGGVFNGSTHQDYTDYFQILPAGALERGLFLEADRLRAPKLTAENLANQIDVVKEEIRLNVLNRPYGGFPWILLPPVLYSTYPNAHNGYGDFRDLETSTLDDAAAFFDAYYAPGNAVLTVVGDFDPDDAAALVERHFGDIPARPVPARPSFGEPVPDGERYESVVDPHAPLPALALGYRLPDPAADLRGYLAHAVLGSLLTDGEAARLTQRLVYGDGLVTDVSAAAGLMGAPLDARDPDTFTVTAVHPDSVDPRQVVDAVDAELALLAEKGPEPEELRRVTARWASALYREHDRLMNRMLALGSAELVHGRAELSDELPAEIAAVTPEAVAEAAAALRPDSRALLVLTPGAQA</sequence>
<evidence type="ECO:0000313" key="9">
    <source>
        <dbReference type="Proteomes" id="UP001231924"/>
    </source>
</evidence>
<evidence type="ECO:0000256" key="2">
    <source>
        <dbReference type="ARBA" id="ARBA00022670"/>
    </source>
</evidence>
<dbReference type="EMBL" id="JASVWF010000003">
    <property type="protein sequence ID" value="MDL5157254.1"/>
    <property type="molecule type" value="Genomic_DNA"/>
</dbReference>
<dbReference type="PANTHER" id="PTHR43690">
    <property type="entry name" value="NARDILYSIN"/>
    <property type="match status" value="1"/>
</dbReference>